<dbReference type="EMBL" id="CP011269">
    <property type="protein sequence ID" value="ALI24653.1"/>
    <property type="molecule type" value="Genomic_DNA"/>
</dbReference>
<dbReference type="STRING" id="1766.XA26_07930"/>
<dbReference type="AlphaFoldDB" id="A0A0N9XBT6"/>
<evidence type="ECO:0000256" key="9">
    <source>
        <dbReference type="ARBA" id="ARBA00023033"/>
    </source>
</evidence>
<evidence type="ECO:0000313" key="19">
    <source>
        <dbReference type="EMBL" id="ALI24653.1"/>
    </source>
</evidence>
<comment type="similarity">
    <text evidence="2 18">Belongs to the cytochrome P450 family.</text>
</comment>
<evidence type="ECO:0000256" key="17">
    <source>
        <dbReference type="ARBA" id="ARBA00083909"/>
    </source>
</evidence>
<evidence type="ECO:0000256" key="6">
    <source>
        <dbReference type="ARBA" id="ARBA00022963"/>
    </source>
</evidence>
<dbReference type="InterPro" id="IPR001128">
    <property type="entry name" value="Cyt_P450"/>
</dbReference>
<evidence type="ECO:0000256" key="8">
    <source>
        <dbReference type="ARBA" id="ARBA00023004"/>
    </source>
</evidence>
<dbReference type="GO" id="GO:0008395">
    <property type="term" value="F:steroid hydroxylase activity"/>
    <property type="evidence" value="ECO:0007669"/>
    <property type="project" value="TreeGrafter"/>
</dbReference>
<keyword evidence="5 18" id="KW-0479">Metal-binding</keyword>
<evidence type="ECO:0000256" key="11">
    <source>
        <dbReference type="ARBA" id="ARBA00023166"/>
    </source>
</evidence>
<keyword evidence="12" id="KW-0753">Steroid metabolism</keyword>
<accession>A0A0N9XBT6</accession>
<keyword evidence="9 18" id="KW-0503">Monooxygenase</keyword>
<gene>
    <name evidence="19" type="ORF">XA26_07930</name>
</gene>
<keyword evidence="20" id="KW-1185">Reference proteome</keyword>
<evidence type="ECO:0000256" key="16">
    <source>
        <dbReference type="ARBA" id="ARBA00082981"/>
    </source>
</evidence>
<evidence type="ECO:0000256" key="10">
    <source>
        <dbReference type="ARBA" id="ARBA00023098"/>
    </source>
</evidence>
<dbReference type="PRINTS" id="PR00385">
    <property type="entry name" value="P450"/>
</dbReference>
<dbReference type="GO" id="GO:0036199">
    <property type="term" value="F:cholest-4-en-3-one 26-monooxygenase activity"/>
    <property type="evidence" value="ECO:0007669"/>
    <property type="project" value="TreeGrafter"/>
</dbReference>
<protein>
    <recommendedName>
        <fullName evidence="14">Steroid C26-monooxygenase</fullName>
    </recommendedName>
    <alternativeName>
        <fullName evidence="15">Cholest-4-en-3-one C26-monooxygenase</fullName>
    </alternativeName>
    <alternativeName>
        <fullName evidence="17">Cholesterol C26-monooxygenase</fullName>
    </alternativeName>
    <alternativeName>
        <fullName evidence="16">Steroid C27-monooxygenase</fullName>
    </alternativeName>
</protein>
<dbReference type="SUPFAM" id="SSF48264">
    <property type="entry name" value="Cytochrome P450"/>
    <property type="match status" value="1"/>
</dbReference>
<dbReference type="InterPro" id="IPR017972">
    <property type="entry name" value="Cyt_P450_CS"/>
</dbReference>
<dbReference type="InterPro" id="IPR036396">
    <property type="entry name" value="Cyt_P450_sf"/>
</dbReference>
<dbReference type="PROSITE" id="PS00086">
    <property type="entry name" value="CYTOCHROME_P450"/>
    <property type="match status" value="1"/>
</dbReference>
<dbReference type="PANTHER" id="PTHR46696:SF4">
    <property type="entry name" value="BIOTIN BIOSYNTHESIS CYTOCHROME P450"/>
    <property type="match status" value="1"/>
</dbReference>
<comment type="cofactor">
    <cofactor evidence="1">
        <name>heme</name>
        <dbReference type="ChEBI" id="CHEBI:30413"/>
    </cofactor>
</comment>
<dbReference type="Pfam" id="PF00067">
    <property type="entry name" value="p450"/>
    <property type="match status" value="1"/>
</dbReference>
<reference evidence="19 20" key="1">
    <citation type="journal article" date="2015" name="MBio">
        <title>Enzymatic Degradation of Phenazines Can Generate Energy and Protect Sensitive Organisms from Toxicity.</title>
        <authorList>
            <person name="Costa K.C."/>
            <person name="Bergkessel M."/>
            <person name="Saunders S."/>
            <person name="Korlach J."/>
            <person name="Newman D.K."/>
        </authorList>
    </citation>
    <scope>NUCLEOTIDE SEQUENCE [LARGE SCALE GENOMIC DNA]</scope>
    <source>
        <strain evidence="19 20">CT6</strain>
    </source>
</reference>
<evidence type="ECO:0000256" key="2">
    <source>
        <dbReference type="ARBA" id="ARBA00010617"/>
    </source>
</evidence>
<keyword evidence="8 18" id="KW-0408">Iron</keyword>
<organism evidence="19 20">
    <name type="scientific">Mycolicibacterium fortuitum</name>
    <name type="common">Mycobacterium fortuitum</name>
    <dbReference type="NCBI Taxonomy" id="1766"/>
    <lineage>
        <taxon>Bacteria</taxon>
        <taxon>Bacillati</taxon>
        <taxon>Actinomycetota</taxon>
        <taxon>Actinomycetes</taxon>
        <taxon>Mycobacteriales</taxon>
        <taxon>Mycobacteriaceae</taxon>
        <taxon>Mycolicibacterium</taxon>
    </lineage>
</organism>
<dbReference type="FunFam" id="1.10.630.10:FF:000018">
    <property type="entry name" value="Cytochrome P450 monooxygenase"/>
    <property type="match status" value="1"/>
</dbReference>
<keyword evidence="3" id="KW-0153">Cholesterol metabolism</keyword>
<dbReference type="Proteomes" id="UP000057134">
    <property type="component" value="Chromosome"/>
</dbReference>
<evidence type="ECO:0000256" key="12">
    <source>
        <dbReference type="ARBA" id="ARBA00023221"/>
    </source>
</evidence>
<evidence type="ECO:0000256" key="3">
    <source>
        <dbReference type="ARBA" id="ARBA00022548"/>
    </source>
</evidence>
<evidence type="ECO:0000256" key="5">
    <source>
        <dbReference type="ARBA" id="ARBA00022723"/>
    </source>
</evidence>
<proteinExistence type="inferred from homology"/>
<dbReference type="Gene3D" id="1.10.630.10">
    <property type="entry name" value="Cytochrome P450"/>
    <property type="match status" value="1"/>
</dbReference>
<evidence type="ECO:0000256" key="15">
    <source>
        <dbReference type="ARBA" id="ARBA00079588"/>
    </source>
</evidence>
<dbReference type="GO" id="GO:0006707">
    <property type="term" value="P:cholesterol catabolic process"/>
    <property type="evidence" value="ECO:0007669"/>
    <property type="project" value="TreeGrafter"/>
</dbReference>
<dbReference type="GO" id="GO:0020037">
    <property type="term" value="F:heme binding"/>
    <property type="evidence" value="ECO:0007669"/>
    <property type="project" value="InterPro"/>
</dbReference>
<dbReference type="PATRIC" id="fig|1766.6.peg.785"/>
<name>A0A0N9XBT6_MYCFO</name>
<evidence type="ECO:0000256" key="4">
    <source>
        <dbReference type="ARBA" id="ARBA00022617"/>
    </source>
</evidence>
<evidence type="ECO:0000256" key="7">
    <source>
        <dbReference type="ARBA" id="ARBA00023002"/>
    </source>
</evidence>
<dbReference type="GO" id="GO:0005506">
    <property type="term" value="F:iron ion binding"/>
    <property type="evidence" value="ECO:0007669"/>
    <property type="project" value="InterPro"/>
</dbReference>
<keyword evidence="4 18" id="KW-0349">Heme</keyword>
<evidence type="ECO:0000313" key="20">
    <source>
        <dbReference type="Proteomes" id="UP000057134"/>
    </source>
</evidence>
<evidence type="ECO:0000256" key="14">
    <source>
        <dbReference type="ARBA" id="ARBA00070775"/>
    </source>
</evidence>
<dbReference type="InterPro" id="IPR002397">
    <property type="entry name" value="Cyt_P450_B"/>
</dbReference>
<keyword evidence="7 18" id="KW-0560">Oxidoreductase</keyword>
<dbReference type="PANTHER" id="PTHR46696">
    <property type="entry name" value="P450, PUTATIVE (EUROFUNG)-RELATED"/>
    <property type="match status" value="1"/>
</dbReference>
<keyword evidence="11" id="KW-1207">Sterol metabolism</keyword>
<comment type="pathway">
    <text evidence="13">Steroid metabolism; cholesterol degradation.</text>
</comment>
<evidence type="ECO:0000256" key="13">
    <source>
        <dbReference type="ARBA" id="ARBA00049645"/>
    </source>
</evidence>
<evidence type="ECO:0000256" key="18">
    <source>
        <dbReference type="RuleBase" id="RU000461"/>
    </source>
</evidence>
<dbReference type="RefSeq" id="WP_054601106.1">
    <property type="nucleotide sequence ID" value="NZ_CP011269.1"/>
</dbReference>
<keyword evidence="6" id="KW-0442">Lipid degradation</keyword>
<dbReference type="PRINTS" id="PR00359">
    <property type="entry name" value="BP450"/>
</dbReference>
<dbReference type="KEGG" id="mft:XA26_07930"/>
<evidence type="ECO:0000256" key="1">
    <source>
        <dbReference type="ARBA" id="ARBA00001971"/>
    </source>
</evidence>
<keyword evidence="10" id="KW-0443">Lipid metabolism</keyword>
<sequence length="379" mass="43047">MPVAEVLYDPSRPEFQDTLWDVYRTMRDDHPVYRSPDGEFYALTRFADVWAAANDHETFSSRVAEANDLLPQLIYLDPPRHSALRRLVSRVFTARRVALMEDEIRTYIHQLLDDIAERGECEFQHDYAAVIPSVVVGRMIGIDDEYIAPMRTWTEAFISGTGEDGLTAAVNIYAMFAELLAERRRNPREDMITALTTAEVDGERLTEEELLGFCLLLVLGGNDTTASLIGSAMVMLQHHAAQRHLLQRDPSLWPAAIEEINRIESPTQTLPRNTTRDITLHGIDIPAGSRVMLVWGAANHDEREFDNPERFDICRSAKRHISFGHGVHACMGSGLARLEARLALTEWFDRFPNCELTSEPERVTSIWARAYHSIPLSWS</sequence>